<feature type="domain" description="PAC" evidence="10">
    <location>
        <begin position="1102"/>
        <end position="1152"/>
    </location>
</feature>
<dbReference type="Pfam" id="PF00989">
    <property type="entry name" value="PAS"/>
    <property type="match status" value="1"/>
</dbReference>
<proteinExistence type="predicted"/>
<evidence type="ECO:0000259" key="8">
    <source>
        <dbReference type="PROSITE" id="PS50110"/>
    </source>
</evidence>
<evidence type="ECO:0000256" key="6">
    <source>
        <dbReference type="PROSITE-ProRule" id="PRU00169"/>
    </source>
</evidence>
<dbReference type="RefSeq" id="WP_091626833.1">
    <property type="nucleotide sequence ID" value="NZ_FNZN01000010.1"/>
</dbReference>
<organism evidence="11 12">
    <name type="scientific">Maribacter orientalis</name>
    <dbReference type="NCBI Taxonomy" id="228957"/>
    <lineage>
        <taxon>Bacteria</taxon>
        <taxon>Pseudomonadati</taxon>
        <taxon>Bacteroidota</taxon>
        <taxon>Flavobacteriia</taxon>
        <taxon>Flavobacteriales</taxon>
        <taxon>Flavobacteriaceae</taxon>
        <taxon>Maribacter</taxon>
    </lineage>
</organism>
<dbReference type="PROSITE" id="PS50110">
    <property type="entry name" value="RESPONSE_REGULATORY"/>
    <property type="match status" value="1"/>
</dbReference>
<dbReference type="EMBL" id="FNZN01000010">
    <property type="protein sequence ID" value="SEM15504.1"/>
    <property type="molecule type" value="Genomic_DNA"/>
</dbReference>
<dbReference type="Pfam" id="PF02518">
    <property type="entry name" value="HATPase_c"/>
    <property type="match status" value="1"/>
</dbReference>
<evidence type="ECO:0000313" key="12">
    <source>
        <dbReference type="Proteomes" id="UP000198990"/>
    </source>
</evidence>
<feature type="modified residue" description="4-aspartylphosphate" evidence="6">
    <location>
        <position position="60"/>
    </location>
</feature>
<name>A0A1H7W2G5_9FLAO</name>
<dbReference type="SMART" id="SM00086">
    <property type="entry name" value="PAC"/>
    <property type="match status" value="8"/>
</dbReference>
<dbReference type="Proteomes" id="UP000198990">
    <property type="component" value="Unassembled WGS sequence"/>
</dbReference>
<feature type="domain" description="PAS" evidence="9">
    <location>
        <begin position="1030"/>
        <end position="1073"/>
    </location>
</feature>
<dbReference type="Pfam" id="PF08447">
    <property type="entry name" value="PAS_3"/>
    <property type="match status" value="4"/>
</dbReference>
<keyword evidence="12" id="KW-1185">Reference proteome</keyword>
<dbReference type="OrthoDB" id="5522855at2"/>
<feature type="domain" description="PAC" evidence="10">
    <location>
        <begin position="726"/>
        <end position="774"/>
    </location>
</feature>
<feature type="domain" description="PAS" evidence="9">
    <location>
        <begin position="1153"/>
        <end position="1193"/>
    </location>
</feature>
<feature type="domain" description="PAC" evidence="10">
    <location>
        <begin position="218"/>
        <end position="270"/>
    </location>
</feature>
<evidence type="ECO:0000256" key="1">
    <source>
        <dbReference type="ARBA" id="ARBA00000085"/>
    </source>
</evidence>
<dbReference type="InterPro" id="IPR013767">
    <property type="entry name" value="PAS_fold"/>
</dbReference>
<dbReference type="PRINTS" id="PR00344">
    <property type="entry name" value="BCTRLSENSOR"/>
</dbReference>
<keyword evidence="5" id="KW-0418">Kinase</keyword>
<dbReference type="Gene3D" id="1.10.287.130">
    <property type="match status" value="1"/>
</dbReference>
<evidence type="ECO:0000259" key="9">
    <source>
        <dbReference type="PROSITE" id="PS50112"/>
    </source>
</evidence>
<dbReference type="InterPro" id="IPR036890">
    <property type="entry name" value="HATPase_C_sf"/>
</dbReference>
<dbReference type="Pfam" id="PF13426">
    <property type="entry name" value="PAS_9"/>
    <property type="match status" value="2"/>
</dbReference>
<dbReference type="PANTHER" id="PTHR43304:SF1">
    <property type="entry name" value="PAC DOMAIN-CONTAINING PROTEIN"/>
    <property type="match status" value="1"/>
</dbReference>
<feature type="domain" description="Response regulatory" evidence="8">
    <location>
        <begin position="9"/>
        <end position="125"/>
    </location>
</feature>
<dbReference type="Gene3D" id="3.40.50.2300">
    <property type="match status" value="1"/>
</dbReference>
<evidence type="ECO:0000256" key="2">
    <source>
        <dbReference type="ARBA" id="ARBA00012438"/>
    </source>
</evidence>
<feature type="domain" description="PAS" evidence="9">
    <location>
        <begin position="271"/>
        <end position="345"/>
    </location>
</feature>
<dbReference type="CDD" id="cd00156">
    <property type="entry name" value="REC"/>
    <property type="match status" value="1"/>
</dbReference>
<dbReference type="PANTHER" id="PTHR43304">
    <property type="entry name" value="PHYTOCHROME-LIKE PROTEIN CPH1"/>
    <property type="match status" value="1"/>
</dbReference>
<dbReference type="SUPFAM" id="SSF55785">
    <property type="entry name" value="PYP-like sensor domain (PAS domain)"/>
    <property type="match status" value="8"/>
</dbReference>
<gene>
    <name evidence="11" type="ORF">SAMN04488008_11071</name>
</gene>
<dbReference type="InterPro" id="IPR052162">
    <property type="entry name" value="Sensor_kinase/Photoreceptor"/>
</dbReference>
<keyword evidence="4" id="KW-0808">Transferase</keyword>
<evidence type="ECO:0000256" key="5">
    <source>
        <dbReference type="ARBA" id="ARBA00022777"/>
    </source>
</evidence>
<dbReference type="InterPro" id="IPR001610">
    <property type="entry name" value="PAC"/>
</dbReference>
<dbReference type="GO" id="GO:0000155">
    <property type="term" value="F:phosphorelay sensor kinase activity"/>
    <property type="evidence" value="ECO:0007669"/>
    <property type="project" value="InterPro"/>
</dbReference>
<dbReference type="CDD" id="cd00082">
    <property type="entry name" value="HisKA"/>
    <property type="match status" value="1"/>
</dbReference>
<evidence type="ECO:0000256" key="3">
    <source>
        <dbReference type="ARBA" id="ARBA00022553"/>
    </source>
</evidence>
<evidence type="ECO:0000313" key="11">
    <source>
        <dbReference type="EMBL" id="SEM15504.1"/>
    </source>
</evidence>
<dbReference type="EC" id="2.7.13.3" evidence="2"/>
<dbReference type="SMART" id="SM00091">
    <property type="entry name" value="PAS"/>
    <property type="match status" value="7"/>
</dbReference>
<feature type="domain" description="PAC" evidence="10">
    <location>
        <begin position="981"/>
        <end position="1033"/>
    </location>
</feature>
<dbReference type="InterPro" id="IPR004358">
    <property type="entry name" value="Sig_transdc_His_kin-like_C"/>
</dbReference>
<dbReference type="InterPro" id="IPR036097">
    <property type="entry name" value="HisK_dim/P_sf"/>
</dbReference>
<feature type="domain" description="PAC" evidence="10">
    <location>
        <begin position="468"/>
        <end position="520"/>
    </location>
</feature>
<dbReference type="PROSITE" id="PS50109">
    <property type="entry name" value="HIS_KIN"/>
    <property type="match status" value="1"/>
</dbReference>
<dbReference type="InterPro" id="IPR035965">
    <property type="entry name" value="PAS-like_dom_sf"/>
</dbReference>
<dbReference type="FunFam" id="3.30.450.20:FF:000099">
    <property type="entry name" value="Sensory box sensor histidine kinase"/>
    <property type="match status" value="1"/>
</dbReference>
<dbReference type="Pfam" id="PF08448">
    <property type="entry name" value="PAS_4"/>
    <property type="match status" value="1"/>
</dbReference>
<feature type="domain" description="PAS" evidence="9">
    <location>
        <begin position="653"/>
        <end position="723"/>
    </location>
</feature>
<dbReference type="GO" id="GO:0006355">
    <property type="term" value="P:regulation of DNA-templated transcription"/>
    <property type="evidence" value="ECO:0007669"/>
    <property type="project" value="InterPro"/>
</dbReference>
<dbReference type="SMART" id="SM00388">
    <property type="entry name" value="HisKA"/>
    <property type="match status" value="1"/>
</dbReference>
<dbReference type="PROSITE" id="PS50112">
    <property type="entry name" value="PAS"/>
    <property type="match status" value="5"/>
</dbReference>
<dbReference type="SMART" id="SM00448">
    <property type="entry name" value="REC"/>
    <property type="match status" value="1"/>
</dbReference>
<keyword evidence="3 6" id="KW-0597">Phosphoprotein</keyword>
<dbReference type="InterPro" id="IPR013655">
    <property type="entry name" value="PAS_fold_3"/>
</dbReference>
<dbReference type="NCBIfam" id="TIGR00229">
    <property type="entry name" value="sensory_box"/>
    <property type="match status" value="5"/>
</dbReference>
<dbReference type="InterPro" id="IPR001789">
    <property type="entry name" value="Sig_transdc_resp-reg_receiver"/>
</dbReference>
<dbReference type="InterPro" id="IPR005467">
    <property type="entry name" value="His_kinase_dom"/>
</dbReference>
<dbReference type="SUPFAM" id="SSF55874">
    <property type="entry name" value="ATPase domain of HSP90 chaperone/DNA topoisomerase II/histidine kinase"/>
    <property type="match status" value="1"/>
</dbReference>
<feature type="domain" description="PAC" evidence="10">
    <location>
        <begin position="342"/>
        <end position="393"/>
    </location>
</feature>
<dbReference type="SUPFAM" id="SSF52172">
    <property type="entry name" value="CheY-like"/>
    <property type="match status" value="1"/>
</dbReference>
<dbReference type="STRING" id="228957.SAMN04488008_11071"/>
<feature type="domain" description="Histidine kinase" evidence="7">
    <location>
        <begin position="1430"/>
        <end position="1644"/>
    </location>
</feature>
<evidence type="ECO:0000259" key="10">
    <source>
        <dbReference type="PROSITE" id="PS50113"/>
    </source>
</evidence>
<dbReference type="InterPro" id="IPR000014">
    <property type="entry name" value="PAS"/>
</dbReference>
<dbReference type="PROSITE" id="PS50113">
    <property type="entry name" value="PAC"/>
    <property type="match status" value="7"/>
</dbReference>
<dbReference type="SUPFAM" id="SSF47384">
    <property type="entry name" value="Homodimeric domain of signal transducing histidine kinase"/>
    <property type="match status" value="1"/>
</dbReference>
<dbReference type="Gene3D" id="2.10.70.100">
    <property type="match status" value="3"/>
</dbReference>
<feature type="domain" description="PAS" evidence="9">
    <location>
        <begin position="906"/>
        <end position="978"/>
    </location>
</feature>
<dbReference type="SMART" id="SM00387">
    <property type="entry name" value="HATPase_c"/>
    <property type="match status" value="1"/>
</dbReference>
<dbReference type="Gene3D" id="3.30.565.10">
    <property type="entry name" value="Histidine kinase-like ATPase, C-terminal domain"/>
    <property type="match status" value="1"/>
</dbReference>
<evidence type="ECO:0000259" key="7">
    <source>
        <dbReference type="PROSITE" id="PS50109"/>
    </source>
</evidence>
<dbReference type="InterPro" id="IPR000700">
    <property type="entry name" value="PAS-assoc_C"/>
</dbReference>
<comment type="catalytic activity">
    <reaction evidence="1">
        <text>ATP + protein L-histidine = ADP + protein N-phospho-L-histidine.</text>
        <dbReference type="EC" id="2.7.13.3"/>
    </reaction>
</comment>
<evidence type="ECO:0000256" key="4">
    <source>
        <dbReference type="ARBA" id="ARBA00022679"/>
    </source>
</evidence>
<reference evidence="12" key="1">
    <citation type="submission" date="2016-10" db="EMBL/GenBank/DDBJ databases">
        <authorList>
            <person name="Varghese N."/>
            <person name="Submissions S."/>
        </authorList>
    </citation>
    <scope>NUCLEOTIDE SEQUENCE [LARGE SCALE GENOMIC DNA]</scope>
    <source>
        <strain evidence="12">DSM 16471</strain>
    </source>
</reference>
<dbReference type="InterPro" id="IPR003661">
    <property type="entry name" value="HisK_dim/P_dom"/>
</dbReference>
<accession>A0A1H7W2G5</accession>
<dbReference type="InterPro" id="IPR013656">
    <property type="entry name" value="PAS_4"/>
</dbReference>
<sequence length="1648" mass="188393">MKKQNTTIKILIAEHDIHDLAMIDNELKKGGTDFVSEIVQNEAGYRKALKNFIPDIILCDYKFPSFDGPTAFKIKEQLAPETPFILVSGAIGEEYSIELIKNGVTDFVLKDKIFTLTTKLLRGLKEANERKEKNKIEQDFKQTAAHLAEAQSLAKLGSWDYDFADNKLTWSEQLYNVFDTDKQTFNETHGSFLHLIDEADREYVEKTSKHTQETGDAFIIEYAITTHKAEKRVIQEHGYGVKDAKGEVIRLFGTAQDITERKKAENAVKESEAKYRAFFENSMDGILLTVTDGNILAANPAACKIFNMTEQEICDAGRFGLVDLSDPRVEDLIKERQLTGKAQGELTFLRKDRTTFAGEISSVLFTDSFGQERTSMIIRDISARKESEEKHKESFALLRMAGKMAKLGGWNVNLEENRVYWSDEVAAIHEMPAGYAPLVEDAIEFYAPEWRDKITEVFTNCMQKGISYDEDTEILTATGKRIWVRTNGEAVRDQNGKIVKVHGTFQDITIRKNIELQLKKSNSSLTERVKEQNCLYEISILKEHELSIEELLRKAVELIPPGFQFIEIAKAKIIWKGQAFKTDKFRNSKIKLTESDDRFGKKALQVAVHYVDTSQSIEGVSFLKEEKQLLKAIINQLSQKIELIVSSNERQRALKDLTKIMDSSLDVICAVDANGNFLKVSAASEAVWGYKPEELIGKPLINFVYHEDNEKTQLTAAHVMTGNSLNHFENRYVRKDGSLVPIEWTARWDVKDQIRYGIARDITEKKRLEKAFEIERQQFFDLFSEAPTSMGVLSGPDHRFEMANPPYLKLIGKKDIIGKSVKDVLPEVAEQGFIDILDSVYRTGKTFSAIEMIIKLDIKNSGEPVDRYLNVLYQPHRDNDGKTDGILFFAVDVSEQVLSRKKIEESEARLKEAQALSHIGNWGIDLTTGVNTWSDEFYKICGIKPGDKEISSEGFLSFIHPEDAAYVKEAIHKTFETFVASHFYSRIFTRDGILKYVYSEWRFEMDENDNPIRLYGVLQDITERTLAKEKLELTQFTFDHASDAIFWMTSDARIVDVNDAACHSLGYTRQELLRLSVPDIDPDFNVETWSGFFPELRKKLTIPIEAKHLRKDGSLIPVEIRANYIKYGNRELSCAFVRDISERKLTEAALIESEQEVRAIAESMPQIVWATTAEGKNIYLNQQWVDYTGLSLEVSYDDGWLIPFHEDDKPIPWEAWNNAVANQVEYNIECRLRKYDGTYHWYLLRGVPKMNEKGEILKWYGTCTDIEKIKQAENQIRKSEVFNRSVVNSLSAHLAVVNDKGDIVSINESWTNFALQNGETSMERTGVGSNYFEVCEKAFIEGDKIAGRVLQGMKNVLNKKIENFYLEYPCHSTSEQRWFGLRIAKFEGDEPLILLAHTNLTDRILAEREREKITDDLIQRNQELEQFTYIISHNLRAPVANIKGLLQWLEDDSLSKDDAEIVANGLSSSINKLDTVIIDLNHILQLKNGISGAKERVLFAELVDSIKESISSKILQEDIKIITQFDEVPEMVTLKSYMYSIFYNLISNSIKYKKQDIYSVIDIKSHLKNDKIELIFKDNGRGIDLKKNVDQVFGLYKRFHREIDGKGMGLFMVKTQVEALGGKISIESEVDKGTEFKIVFTNDKKHGN</sequence>
<feature type="domain" description="PAC" evidence="10">
    <location>
        <begin position="1226"/>
        <end position="1278"/>
    </location>
</feature>
<dbReference type="InterPro" id="IPR003594">
    <property type="entry name" value="HATPase_dom"/>
</dbReference>
<dbReference type="Gene3D" id="3.30.450.20">
    <property type="entry name" value="PAS domain"/>
    <property type="match status" value="8"/>
</dbReference>
<dbReference type="CDD" id="cd00130">
    <property type="entry name" value="PAS"/>
    <property type="match status" value="6"/>
</dbReference>
<dbReference type="Pfam" id="PF00072">
    <property type="entry name" value="Response_reg"/>
    <property type="match status" value="1"/>
</dbReference>
<dbReference type="InterPro" id="IPR011006">
    <property type="entry name" value="CheY-like_superfamily"/>
</dbReference>
<protein>
    <recommendedName>
        <fullName evidence="2">histidine kinase</fullName>
        <ecNumber evidence="2">2.7.13.3</ecNumber>
    </recommendedName>
</protein>